<dbReference type="Proteomes" id="UP000474802">
    <property type="component" value="Unassembled WGS sequence"/>
</dbReference>
<reference evidence="4 5" key="2">
    <citation type="submission" date="2020-03" db="EMBL/GenBank/DDBJ databases">
        <title>Devosia chinhatensis sp. nov., isolated from a hexachlorocyclohexane (HCH) dump site in India.</title>
        <authorList>
            <person name="Kumar M."/>
            <person name="Lal R."/>
        </authorList>
    </citation>
    <scope>NUCLEOTIDE SEQUENCE [LARGE SCALE GENOMIC DNA]</scope>
    <source>
        <strain evidence="4 5">H239</strain>
    </source>
</reference>
<dbReference type="AlphaFoldDB" id="A0A6M1SX27"/>
<dbReference type="InterPro" id="IPR001650">
    <property type="entry name" value="Helicase_C-like"/>
</dbReference>
<protein>
    <submittedName>
        <fullName evidence="4">DEAD/DEAH box helicase</fullName>
    </submittedName>
</protein>
<evidence type="ECO:0000259" key="3">
    <source>
        <dbReference type="PROSITE" id="PS51194"/>
    </source>
</evidence>
<dbReference type="Gene3D" id="3.40.50.10810">
    <property type="entry name" value="Tandem AAA-ATPase domain"/>
    <property type="match status" value="1"/>
</dbReference>
<dbReference type="PROSITE" id="PS51192">
    <property type="entry name" value="HELICASE_ATP_BIND_1"/>
    <property type="match status" value="1"/>
</dbReference>
<dbReference type="InterPro" id="IPR027417">
    <property type="entry name" value="P-loop_NTPase"/>
</dbReference>
<feature type="domain" description="Helicase ATP-binding" evidence="2">
    <location>
        <begin position="504"/>
        <end position="698"/>
    </location>
</feature>
<dbReference type="InterPro" id="IPR000330">
    <property type="entry name" value="SNF2_N"/>
</dbReference>
<keyword evidence="5" id="KW-1185">Reference proteome</keyword>
<name>A0A6M1SX27_9HYPH</name>
<dbReference type="SMART" id="SM00490">
    <property type="entry name" value="HELICc"/>
    <property type="match status" value="1"/>
</dbReference>
<dbReference type="InterPro" id="IPR038718">
    <property type="entry name" value="SNF2-like_sf"/>
</dbReference>
<evidence type="ECO:0000256" key="1">
    <source>
        <dbReference type="ARBA" id="ARBA00022801"/>
    </source>
</evidence>
<sequence>MAFSLTYDAHFVSLHLESGGGLLQRLIGRKPQDLDQLPPSDRELIYAIADLRALADEAGEPLEIAGQQIRMSHRLAAAVTSQTAEALNFPPIIDLTFRTDVEGVIGSPSFRLRHEWTKAGQRQLPKRTGAIMTTSDGDRRVPLWLLEAVEVAEHFQPGGQDDAAHWEALARFRQALDPGVRVAGADHTAKVSMTDFLSGLSVNLADRFSISPNSDGTDFNVVPFSGKTLERGRMEEAATPFEAQGELQDRDLLTFQQRVRDRGALPAYRVAPGSYLVIDRSASPVLEVMAKMQKAMPSERQNFIRNPRPAITAAVEDALRRDGKLDGLDPVGEEEAIEAIAGPALVETHEFSERVVGIKIFEKRAAPIDFEASTWMPEDFGRKFAELLADMPSSALDDLRVAIASAIESGVAQVQVDDLAVPARAETLTTIDKHIADRADLPEHDDLPDAQTGPIVLETEDNTDELHWIASLTPRAPAIGTSVPTIVKTALKPHQVDSLAWQIDAWTAGLPGVLNADEQGLGKTLQTIAFLAWIQEHMKQSGRAASRPILVVAPTSLLVNWEQEVSGHLQNPGLGSVIRLYGAGTGSRKVTGARGMDIDDGVAKLDLSSLHEAIEEGRAHRQWILTTYTTLTNYQHSLAQIPFAAVVFDEIQAIKNPFSMRAEAARTINADFRIGLTGTPIENSAQDLWSIMDQLTPGSLDSLGEFRRAYSETTPQNMAQLHSRVFMPSGKVPPLALRRLKQAVASDLPEKTRQLHPRQMPRQQAESYEDAKLKLAQGGSGAALKMLHHIRSVSVHPDPQVIAANEDMIAASARLEATFDILRTIKNKQERALVFIEDRQMQYRFIELVKAEFGFARVDLINGDTPIKKRQEIVNRFQMYRDAPGFDLLVLGPKAAGTGLTLTAATHVIHLSRWWNPAVEEQCNDRVHRIGQTRPVSVHVPMSIHPGFREHSFDCLLHSLMQRKRRLATSALWPMGDTEADAGDLQRMVADGVTSSGGDAVMSAMTAMFQRDNIPVPALRADGSLPFD</sequence>
<dbReference type="GO" id="GO:0005524">
    <property type="term" value="F:ATP binding"/>
    <property type="evidence" value="ECO:0007669"/>
    <property type="project" value="InterPro"/>
</dbReference>
<dbReference type="Pfam" id="PF00271">
    <property type="entry name" value="Helicase_C"/>
    <property type="match status" value="1"/>
</dbReference>
<keyword evidence="4" id="KW-0067">ATP-binding</keyword>
<gene>
    <name evidence="4" type="ORF">G5575_15455</name>
</gene>
<dbReference type="SMART" id="SM00487">
    <property type="entry name" value="DEXDc"/>
    <property type="match status" value="1"/>
</dbReference>
<dbReference type="Pfam" id="PF00176">
    <property type="entry name" value="SNF2-rel_dom"/>
    <property type="match status" value="1"/>
</dbReference>
<evidence type="ECO:0000259" key="2">
    <source>
        <dbReference type="PROSITE" id="PS51192"/>
    </source>
</evidence>
<keyword evidence="4" id="KW-0547">Nucleotide-binding</keyword>
<keyword evidence="4" id="KW-0347">Helicase</keyword>
<dbReference type="GO" id="GO:0004386">
    <property type="term" value="F:helicase activity"/>
    <property type="evidence" value="ECO:0007669"/>
    <property type="project" value="UniProtKB-KW"/>
</dbReference>
<proteinExistence type="predicted"/>
<dbReference type="GO" id="GO:0016787">
    <property type="term" value="F:hydrolase activity"/>
    <property type="evidence" value="ECO:0007669"/>
    <property type="project" value="UniProtKB-KW"/>
</dbReference>
<dbReference type="PANTHER" id="PTHR10799">
    <property type="entry name" value="SNF2/RAD54 HELICASE FAMILY"/>
    <property type="match status" value="1"/>
</dbReference>
<dbReference type="PROSITE" id="PS51194">
    <property type="entry name" value="HELICASE_CTER"/>
    <property type="match status" value="1"/>
</dbReference>
<evidence type="ECO:0000313" key="5">
    <source>
        <dbReference type="Proteomes" id="UP000474802"/>
    </source>
</evidence>
<dbReference type="SUPFAM" id="SSF52540">
    <property type="entry name" value="P-loop containing nucleoside triphosphate hydrolases"/>
    <property type="match status" value="2"/>
</dbReference>
<dbReference type="Gene3D" id="3.40.50.300">
    <property type="entry name" value="P-loop containing nucleotide triphosphate hydrolases"/>
    <property type="match status" value="1"/>
</dbReference>
<organism evidence="4 5">
    <name type="scientific">Devosia aurantiaca</name>
    <dbReference type="NCBI Taxonomy" id="2714858"/>
    <lineage>
        <taxon>Bacteria</taxon>
        <taxon>Pseudomonadati</taxon>
        <taxon>Pseudomonadota</taxon>
        <taxon>Alphaproteobacteria</taxon>
        <taxon>Hyphomicrobiales</taxon>
        <taxon>Devosiaceae</taxon>
        <taxon>Devosia</taxon>
    </lineage>
</organism>
<dbReference type="InterPro" id="IPR014001">
    <property type="entry name" value="Helicase_ATP-bd"/>
</dbReference>
<dbReference type="InterPro" id="IPR049730">
    <property type="entry name" value="SNF2/RAD54-like_C"/>
</dbReference>
<feature type="domain" description="Helicase C-terminal" evidence="3">
    <location>
        <begin position="820"/>
        <end position="981"/>
    </location>
</feature>
<dbReference type="CDD" id="cd18793">
    <property type="entry name" value="SF2_C_SNF"/>
    <property type="match status" value="1"/>
</dbReference>
<dbReference type="EMBL" id="JAALFG010000003">
    <property type="protein sequence ID" value="NGP18863.1"/>
    <property type="molecule type" value="Genomic_DNA"/>
</dbReference>
<comment type="caution">
    <text evidence="4">The sequence shown here is derived from an EMBL/GenBank/DDBJ whole genome shotgun (WGS) entry which is preliminary data.</text>
</comment>
<dbReference type="RefSeq" id="WP_164535106.1">
    <property type="nucleotide sequence ID" value="NZ_JAALFG010000003.1"/>
</dbReference>
<reference evidence="4 5" key="1">
    <citation type="submission" date="2020-02" db="EMBL/GenBank/DDBJ databases">
        <authorList>
            <person name="Khan S.A."/>
            <person name="Jeon C.O."/>
            <person name="Chun B.H."/>
        </authorList>
    </citation>
    <scope>NUCLEOTIDE SEQUENCE [LARGE SCALE GENOMIC DNA]</scope>
    <source>
        <strain evidence="4 5">H239</strain>
    </source>
</reference>
<keyword evidence="1" id="KW-0378">Hydrolase</keyword>
<evidence type="ECO:0000313" key="4">
    <source>
        <dbReference type="EMBL" id="NGP18863.1"/>
    </source>
</evidence>
<accession>A0A6M1SX27</accession>